<dbReference type="InterPro" id="IPR014710">
    <property type="entry name" value="RmlC-like_jellyroll"/>
</dbReference>
<dbReference type="InterPro" id="IPR050397">
    <property type="entry name" value="Env_Response_Regulators"/>
</dbReference>
<keyword evidence="1" id="KW-0805">Transcription regulation</keyword>
<dbReference type="SMART" id="SM00100">
    <property type="entry name" value="cNMP"/>
    <property type="match status" value="1"/>
</dbReference>
<dbReference type="GO" id="GO:0003700">
    <property type="term" value="F:DNA-binding transcription factor activity"/>
    <property type="evidence" value="ECO:0007669"/>
    <property type="project" value="TreeGrafter"/>
</dbReference>
<gene>
    <name evidence="6" type="ordered locus">Oweho_2078</name>
</gene>
<dbReference type="PRINTS" id="PR00034">
    <property type="entry name" value="HTHCRP"/>
</dbReference>
<sequence>MKTPKENFEAPSHCQLCKNRGHSAFHNLGAEDLDKISALKSCVSFKKGQVIMNEGSRPQGVYCIHKGKAKVYRVGTEGKEQVIRFATNGDLIGYRSILSDEPISASISAMDDTYACYIPKSSFFQVIEENSKFSLNVLKLSCHELGEAGKMIASLAQKTVRERLAEVLLILRATFGEDEEGYIDLKLTREEIANMVGTATESAIRLISELKDQEYITTQGKRIKLLDGPALRQIAGVFE</sequence>
<dbReference type="PROSITE" id="PS51063">
    <property type="entry name" value="HTH_CRP_2"/>
    <property type="match status" value="1"/>
</dbReference>
<dbReference type="Gene3D" id="2.60.120.10">
    <property type="entry name" value="Jelly Rolls"/>
    <property type="match status" value="1"/>
</dbReference>
<dbReference type="STRING" id="926562.Oweho_2078"/>
<dbReference type="Pfam" id="PF13545">
    <property type="entry name" value="HTH_Crp_2"/>
    <property type="match status" value="1"/>
</dbReference>
<dbReference type="InterPro" id="IPR036388">
    <property type="entry name" value="WH-like_DNA-bd_sf"/>
</dbReference>
<protein>
    <submittedName>
        <fullName evidence="6">cAMP-binding protein</fullName>
    </submittedName>
</protein>
<feature type="domain" description="HTH crp-type" evidence="5">
    <location>
        <begin position="158"/>
        <end position="229"/>
    </location>
</feature>
<dbReference type="Gene3D" id="1.10.10.10">
    <property type="entry name" value="Winged helix-like DNA-binding domain superfamily/Winged helix DNA-binding domain"/>
    <property type="match status" value="1"/>
</dbReference>
<evidence type="ECO:0000259" key="4">
    <source>
        <dbReference type="PROSITE" id="PS50042"/>
    </source>
</evidence>
<dbReference type="GO" id="GO:0003677">
    <property type="term" value="F:DNA binding"/>
    <property type="evidence" value="ECO:0007669"/>
    <property type="project" value="UniProtKB-KW"/>
</dbReference>
<dbReference type="GO" id="GO:0005829">
    <property type="term" value="C:cytosol"/>
    <property type="evidence" value="ECO:0007669"/>
    <property type="project" value="TreeGrafter"/>
</dbReference>
<keyword evidence="2" id="KW-0238">DNA-binding</keyword>
<name>G8R3J7_OWEHD</name>
<dbReference type="RefSeq" id="WP_014202402.1">
    <property type="nucleotide sequence ID" value="NC_016599.1"/>
</dbReference>
<evidence type="ECO:0000256" key="2">
    <source>
        <dbReference type="ARBA" id="ARBA00023125"/>
    </source>
</evidence>
<dbReference type="CDD" id="cd00038">
    <property type="entry name" value="CAP_ED"/>
    <property type="match status" value="1"/>
</dbReference>
<accession>G8R3J7</accession>
<keyword evidence="7" id="KW-1185">Reference proteome</keyword>
<dbReference type="SMART" id="SM00419">
    <property type="entry name" value="HTH_CRP"/>
    <property type="match status" value="1"/>
</dbReference>
<evidence type="ECO:0000256" key="3">
    <source>
        <dbReference type="ARBA" id="ARBA00023163"/>
    </source>
</evidence>
<dbReference type="PANTHER" id="PTHR24567">
    <property type="entry name" value="CRP FAMILY TRANSCRIPTIONAL REGULATORY PROTEIN"/>
    <property type="match status" value="1"/>
</dbReference>
<dbReference type="AlphaFoldDB" id="G8R3J7"/>
<dbReference type="InterPro" id="IPR000595">
    <property type="entry name" value="cNMP-bd_dom"/>
</dbReference>
<dbReference type="Proteomes" id="UP000005631">
    <property type="component" value="Chromosome"/>
</dbReference>
<dbReference type="EMBL" id="CP003156">
    <property type="protein sequence ID" value="AEV33053.1"/>
    <property type="molecule type" value="Genomic_DNA"/>
</dbReference>
<dbReference type="Pfam" id="PF00027">
    <property type="entry name" value="cNMP_binding"/>
    <property type="match status" value="1"/>
</dbReference>
<evidence type="ECO:0000313" key="7">
    <source>
        <dbReference type="Proteomes" id="UP000005631"/>
    </source>
</evidence>
<dbReference type="InterPro" id="IPR036390">
    <property type="entry name" value="WH_DNA-bd_sf"/>
</dbReference>
<evidence type="ECO:0000259" key="5">
    <source>
        <dbReference type="PROSITE" id="PS51063"/>
    </source>
</evidence>
<dbReference type="SUPFAM" id="SSF46785">
    <property type="entry name" value="Winged helix' DNA-binding domain"/>
    <property type="match status" value="1"/>
</dbReference>
<dbReference type="HOGENOM" id="CLU_075053_0_3_10"/>
<dbReference type="InterPro" id="IPR012318">
    <property type="entry name" value="HTH_CRP"/>
</dbReference>
<dbReference type="PATRIC" id="fig|926562.3.peg.2090"/>
<dbReference type="PROSITE" id="PS50042">
    <property type="entry name" value="CNMP_BINDING_3"/>
    <property type="match status" value="1"/>
</dbReference>
<dbReference type="eggNOG" id="COG0664">
    <property type="taxonomic scope" value="Bacteria"/>
</dbReference>
<proteinExistence type="predicted"/>
<dbReference type="PANTHER" id="PTHR24567:SF26">
    <property type="entry name" value="REGULATORY PROTEIN YEIL"/>
    <property type="match status" value="1"/>
</dbReference>
<dbReference type="OrthoDB" id="9127033at2"/>
<feature type="domain" description="Cyclic nucleotide-binding" evidence="4">
    <location>
        <begin position="24"/>
        <end position="127"/>
    </location>
</feature>
<dbReference type="InterPro" id="IPR018490">
    <property type="entry name" value="cNMP-bd_dom_sf"/>
</dbReference>
<dbReference type="KEGG" id="oho:Oweho_2078"/>
<dbReference type="SUPFAM" id="SSF51206">
    <property type="entry name" value="cAMP-binding domain-like"/>
    <property type="match status" value="1"/>
</dbReference>
<organism evidence="6 7">
    <name type="scientific">Owenweeksia hongkongensis (strain DSM 17368 / CIP 108786 / JCM 12287 / NRRL B-23963 / UST20020801)</name>
    <dbReference type="NCBI Taxonomy" id="926562"/>
    <lineage>
        <taxon>Bacteria</taxon>
        <taxon>Pseudomonadati</taxon>
        <taxon>Bacteroidota</taxon>
        <taxon>Flavobacteriia</taxon>
        <taxon>Flavobacteriales</taxon>
        <taxon>Owenweeksiaceae</taxon>
        <taxon>Owenweeksia</taxon>
    </lineage>
</organism>
<evidence type="ECO:0000313" key="6">
    <source>
        <dbReference type="EMBL" id="AEV33053.1"/>
    </source>
</evidence>
<evidence type="ECO:0000256" key="1">
    <source>
        <dbReference type="ARBA" id="ARBA00023015"/>
    </source>
</evidence>
<keyword evidence="3" id="KW-0804">Transcription</keyword>
<reference evidence="6 7" key="1">
    <citation type="journal article" date="2012" name="Stand. Genomic Sci.">
        <title>Genome sequence of the orange-pigmented seawater bacterium Owenweeksia hongkongensis type strain (UST20020801(T)).</title>
        <authorList>
            <person name="Riedel T."/>
            <person name="Held B."/>
            <person name="Nolan M."/>
            <person name="Lucas S."/>
            <person name="Lapidus A."/>
            <person name="Tice H."/>
            <person name="Del Rio T.G."/>
            <person name="Cheng J.F."/>
            <person name="Han C."/>
            <person name="Tapia R."/>
            <person name="Goodwin L.A."/>
            <person name="Pitluck S."/>
            <person name="Liolios K."/>
            <person name="Mavromatis K."/>
            <person name="Pagani I."/>
            <person name="Ivanova N."/>
            <person name="Mikhailova N."/>
            <person name="Pati A."/>
            <person name="Chen A."/>
            <person name="Palaniappan K."/>
            <person name="Rohde M."/>
            <person name="Tindall B.J."/>
            <person name="Detter J.C."/>
            <person name="Goker M."/>
            <person name="Woyke T."/>
            <person name="Bristow J."/>
            <person name="Eisen J.A."/>
            <person name="Markowitz V."/>
            <person name="Hugenholtz P."/>
            <person name="Klenk H.P."/>
            <person name="Kyrpides N.C."/>
        </authorList>
    </citation>
    <scope>NUCLEOTIDE SEQUENCE</scope>
    <source>
        <strain evidence="7">DSM 17368 / JCM 12287 / NRRL B-23963</strain>
    </source>
</reference>